<dbReference type="PROSITE" id="PS51329">
    <property type="entry name" value="C_CAP_COFACTOR_C"/>
    <property type="match status" value="1"/>
</dbReference>
<dbReference type="Gene3D" id="1.20.58.1250">
    <property type="entry name" value="Tubulin Binding Cofactor C, N-terminal domain"/>
    <property type="match status" value="1"/>
</dbReference>
<feature type="region of interest" description="Disordered" evidence="4">
    <location>
        <begin position="87"/>
        <end position="128"/>
    </location>
</feature>
<dbReference type="RefSeq" id="XP_066615963.1">
    <property type="nucleotide sequence ID" value="XM_066755677.1"/>
</dbReference>
<comment type="similarity">
    <text evidence="2">Belongs to the TBCC family.</text>
</comment>
<evidence type="ECO:0000256" key="3">
    <source>
        <dbReference type="ARBA" id="ARBA00022490"/>
    </source>
</evidence>
<sequence length="349" mass="37999">MATNEQGVVSTTQSAELHSLFHSQKQGILQSLEEQSSTSITDISKRISSLRTLVDSFGEGLPKYDRGRYASQITELESKAAILRAKEKPKSRFAFTKPKPSPSPGTDQSRPSPTIPPPTSSQATSNVSSLTASSFVNVPHAPDSTASSSSSTSASTMHTISSLTDTLVRPERAPGTGAYTLSLSHLYRCVIDLCPPHAADVTKPTLTTLHAKDLEQCIMVAPVLPGSAMLSEMVDCLVIVGAQQFRIHSSTNTQVLLNVASLPVIEHCTNLAFGAYPPFLLSTQPVYESKHTHVQDFDWVRGGPSPNWSLLSKDQVLALFTQEMASRLYNVREKDENLVMEWTERLRSS</sequence>
<evidence type="ECO:0000256" key="2">
    <source>
        <dbReference type="ARBA" id="ARBA00008848"/>
    </source>
</evidence>
<keyword evidence="7" id="KW-1185">Reference proteome</keyword>
<name>A0ABR3BZD0_9TREE</name>
<evidence type="ECO:0000256" key="4">
    <source>
        <dbReference type="SAM" id="MobiDB-lite"/>
    </source>
</evidence>
<dbReference type="InterPro" id="IPR027684">
    <property type="entry name" value="TBCC"/>
</dbReference>
<accession>A0ABR3BZD0</accession>
<keyword evidence="3" id="KW-0963">Cytoplasm</keyword>
<dbReference type="Proteomes" id="UP000054399">
    <property type="component" value="Unassembled WGS sequence"/>
</dbReference>
<dbReference type="InterPro" id="IPR017901">
    <property type="entry name" value="C-CAP_CF_C-like"/>
</dbReference>
<reference evidence="7" key="1">
    <citation type="submission" date="2015-01" db="EMBL/GenBank/DDBJ databases">
        <title>The Genome Sequence of Cryptococcus gattii MMRL2647.</title>
        <authorList>
            <consortium name="The Broad Institute Genomics Platform"/>
            <person name="Cuomo C."/>
            <person name="Litvintseva A."/>
            <person name="Chen Y."/>
            <person name="Heitman J."/>
            <person name="Sun S."/>
            <person name="Springer D."/>
            <person name="Dromer F."/>
            <person name="Young S."/>
            <person name="Zeng Q."/>
            <person name="Gargeya S."/>
            <person name="Abouelleil A."/>
            <person name="Alvarado L."/>
            <person name="Chapman S.B."/>
            <person name="Gainer-Dewar J."/>
            <person name="Goldberg J."/>
            <person name="Griggs A."/>
            <person name="Gujja S."/>
            <person name="Hansen M."/>
            <person name="Howarth C."/>
            <person name="Imamovic A."/>
            <person name="Larimer J."/>
            <person name="Murphy C."/>
            <person name="Naylor J."/>
            <person name="Pearson M."/>
            <person name="Priest M."/>
            <person name="Roberts A."/>
            <person name="Saif S."/>
            <person name="Shea T."/>
            <person name="Sykes S."/>
            <person name="Wortman J."/>
            <person name="Nusbaum C."/>
            <person name="Birren B."/>
        </authorList>
    </citation>
    <scope>NUCLEOTIDE SEQUENCE [LARGE SCALE GENOMIC DNA]</scope>
    <source>
        <strain evidence="7">IND107</strain>
    </source>
</reference>
<dbReference type="PANTHER" id="PTHR15139">
    <property type="entry name" value="TUBULIN FOLDING COFACTOR C"/>
    <property type="match status" value="1"/>
</dbReference>
<dbReference type="EMBL" id="ATAM02000002">
    <property type="protein sequence ID" value="KAL0253742.1"/>
    <property type="molecule type" value="Genomic_DNA"/>
</dbReference>
<proteinExistence type="inferred from homology"/>
<organism evidence="6 7">
    <name type="scientific">Cryptococcus tetragattii IND107</name>
    <dbReference type="NCBI Taxonomy" id="1296105"/>
    <lineage>
        <taxon>Eukaryota</taxon>
        <taxon>Fungi</taxon>
        <taxon>Dikarya</taxon>
        <taxon>Basidiomycota</taxon>
        <taxon>Agaricomycotina</taxon>
        <taxon>Tremellomycetes</taxon>
        <taxon>Tremellales</taxon>
        <taxon>Cryptococcaceae</taxon>
        <taxon>Cryptococcus</taxon>
        <taxon>Cryptococcus gattii species complex</taxon>
    </lineage>
</organism>
<dbReference type="Pfam" id="PF07986">
    <property type="entry name" value="TBCC"/>
    <property type="match status" value="1"/>
</dbReference>
<dbReference type="InterPro" id="IPR016098">
    <property type="entry name" value="CAP/MinC_C"/>
</dbReference>
<evidence type="ECO:0000313" key="6">
    <source>
        <dbReference type="EMBL" id="KAL0253742.1"/>
    </source>
</evidence>
<dbReference type="GeneID" id="91987976"/>
<gene>
    <name evidence="6" type="ORF">I308_101118</name>
</gene>
<evidence type="ECO:0000256" key="1">
    <source>
        <dbReference type="ARBA" id="ARBA00004496"/>
    </source>
</evidence>
<comment type="caution">
    <text evidence="6">The sequence shown here is derived from an EMBL/GenBank/DDBJ whole genome shotgun (WGS) entry which is preliminary data.</text>
</comment>
<comment type="subcellular location">
    <subcellularLocation>
        <location evidence="1">Cytoplasm</location>
    </subcellularLocation>
</comment>
<reference evidence="6 7" key="2">
    <citation type="submission" date="2024-01" db="EMBL/GenBank/DDBJ databases">
        <title>Comparative genomics of Cryptococcus and Kwoniella reveals pathogenesis evolution and contrasting modes of karyotype evolution via chromosome fusion or intercentromeric recombination.</title>
        <authorList>
            <person name="Coelho M.A."/>
            <person name="David-Palma M."/>
            <person name="Shea T."/>
            <person name="Bowers K."/>
            <person name="Mcginley-Smith S."/>
            <person name="Mohammad A.W."/>
            <person name="Gnirke A."/>
            <person name="Yurkov A.M."/>
            <person name="Nowrousian M."/>
            <person name="Sun S."/>
            <person name="Cuomo C.A."/>
            <person name="Heitman J."/>
        </authorList>
    </citation>
    <scope>NUCLEOTIDE SEQUENCE [LARGE SCALE GENOMIC DNA]</scope>
    <source>
        <strain evidence="6 7">IND107</strain>
    </source>
</reference>
<dbReference type="Gene3D" id="2.160.20.70">
    <property type="match status" value="1"/>
</dbReference>
<protein>
    <recommendedName>
        <fullName evidence="5">C-CAP/cofactor C-like domain-containing protein</fullName>
    </recommendedName>
</protein>
<evidence type="ECO:0000259" key="5">
    <source>
        <dbReference type="PROSITE" id="PS51329"/>
    </source>
</evidence>
<dbReference type="InterPro" id="IPR012945">
    <property type="entry name" value="Tubulin-bd_cofactor_C_dom"/>
</dbReference>
<dbReference type="PANTHER" id="PTHR15139:SF0">
    <property type="entry name" value="TUBULIN-SPECIFIC CHAPERONE C"/>
    <property type="match status" value="1"/>
</dbReference>
<dbReference type="InterPro" id="IPR038397">
    <property type="entry name" value="TBCC_N_sf"/>
</dbReference>
<evidence type="ECO:0000313" key="7">
    <source>
        <dbReference type="Proteomes" id="UP000054399"/>
    </source>
</evidence>
<feature type="domain" description="C-CAP/cofactor C-like" evidence="5">
    <location>
        <begin position="170"/>
        <end position="299"/>
    </location>
</feature>